<evidence type="ECO:0000313" key="2">
    <source>
        <dbReference type="EMBL" id="KGM37825.1"/>
    </source>
</evidence>
<name>A0A0A0DII9_9STRE</name>
<evidence type="ECO:0000313" key="3">
    <source>
        <dbReference type="Proteomes" id="UP000030019"/>
    </source>
</evidence>
<dbReference type="RefSeq" id="WP_005591428.1">
    <property type="nucleotide sequence ID" value="NZ_JABTYC020000010.1"/>
</dbReference>
<dbReference type="PATRIC" id="fig|176090.4.peg.315"/>
<keyword evidence="3" id="KW-1185">Reference proteome</keyword>
<dbReference type="AlphaFoldDB" id="A0A0A0DII9"/>
<sequence length="43" mass="5120">MTKYKTIYKFVGQTLLYFVIFVALLYFFSYLGQGQGGFIYNEF</sequence>
<proteinExistence type="predicted"/>
<accession>A0A0A0DII9</accession>
<dbReference type="Proteomes" id="UP000030019">
    <property type="component" value="Unassembled WGS sequence"/>
</dbReference>
<dbReference type="InterPro" id="IPR021008">
    <property type="entry name" value="DltX"/>
</dbReference>
<keyword evidence="1" id="KW-1133">Transmembrane helix</keyword>
<dbReference type="GeneID" id="48424381"/>
<keyword evidence="1" id="KW-0812">Transmembrane</keyword>
<protein>
    <recommendedName>
        <fullName evidence="4">D-alanyl-lipoteichoic acid biosynthesis protein</fullName>
    </recommendedName>
</protein>
<gene>
    <name evidence="2" type="ORF">SSIN_0317</name>
</gene>
<dbReference type="EMBL" id="JPEN01000029">
    <property type="protein sequence ID" value="KGM37825.1"/>
    <property type="molecule type" value="Genomic_DNA"/>
</dbReference>
<comment type="caution">
    <text evidence="2">The sequence shown here is derived from an EMBL/GenBank/DDBJ whole genome shotgun (WGS) entry which is preliminary data.</text>
</comment>
<evidence type="ECO:0000256" key="1">
    <source>
        <dbReference type="SAM" id="Phobius"/>
    </source>
</evidence>
<organism evidence="2 3">
    <name type="scientific">Streptococcus sinensis</name>
    <dbReference type="NCBI Taxonomy" id="176090"/>
    <lineage>
        <taxon>Bacteria</taxon>
        <taxon>Bacillati</taxon>
        <taxon>Bacillota</taxon>
        <taxon>Bacilli</taxon>
        <taxon>Lactobacillales</taxon>
        <taxon>Streptococcaceae</taxon>
        <taxon>Streptococcus</taxon>
    </lineage>
</organism>
<reference evidence="2 3" key="1">
    <citation type="submission" date="2014-06" db="EMBL/GenBank/DDBJ databases">
        <authorList>
            <person name="Teng J.L."/>
            <person name="Huang Y."/>
            <person name="Tse H."/>
            <person name="Lau S.K."/>
            <person name="Woo P.C."/>
        </authorList>
    </citation>
    <scope>NUCLEOTIDE SEQUENCE [LARGE SCALE GENOMIC DNA]</scope>
    <source>
        <strain evidence="2 3">HKU4</strain>
    </source>
</reference>
<evidence type="ECO:0008006" key="4">
    <source>
        <dbReference type="Google" id="ProtNLM"/>
    </source>
</evidence>
<dbReference type="Pfam" id="PF12459">
    <property type="entry name" value="DltX"/>
    <property type="match status" value="1"/>
</dbReference>
<feature type="transmembrane region" description="Helical" evidence="1">
    <location>
        <begin position="7"/>
        <end position="28"/>
    </location>
</feature>
<dbReference type="STRING" id="176090.SSIN_0317"/>
<keyword evidence="1" id="KW-0472">Membrane</keyword>